<dbReference type="EMBL" id="BAABKB010000005">
    <property type="protein sequence ID" value="GAA5008623.1"/>
    <property type="molecule type" value="Genomic_DNA"/>
</dbReference>
<reference evidence="4" key="1">
    <citation type="journal article" date="2019" name="Int. J. Syst. Evol. Microbiol.">
        <title>The Global Catalogue of Microorganisms (GCM) 10K type strain sequencing project: providing services to taxonomists for standard genome sequencing and annotation.</title>
        <authorList>
            <consortium name="The Broad Institute Genomics Platform"/>
            <consortium name="The Broad Institute Genome Sequencing Center for Infectious Disease"/>
            <person name="Wu L."/>
            <person name="Ma J."/>
        </authorList>
    </citation>
    <scope>NUCLEOTIDE SEQUENCE [LARGE SCALE GENOMIC DNA]</scope>
    <source>
        <strain evidence="4">JCM 18409</strain>
    </source>
</reference>
<feature type="transmembrane region" description="Helical" evidence="2">
    <location>
        <begin position="208"/>
        <end position="226"/>
    </location>
</feature>
<evidence type="ECO:0000313" key="4">
    <source>
        <dbReference type="Proteomes" id="UP001501759"/>
    </source>
</evidence>
<protein>
    <submittedName>
        <fullName evidence="3">Uncharacterized protein</fullName>
    </submittedName>
</protein>
<sequence length="231" mass="24388">MATPPPHPNAPQGNPAAPQGGYAPNGAPAHGQNGYAQNPYAQGPHPQSPYAQGPYAQSAAYAAPGAAQAPHPPHGQNPFAPHGQNPFAPAGGYDPAVAPPLTPGCRICAAQPAGDMTVRQHTGLLVAMRFSKMEGPFCRSCATAIHREMTTKTLAGGWWSPVSLALFTPLTLLWNLYVRTRIRKLPHPTTPSPTGVVMDQGKPVLQRPLAYVVLLLPALWLTAYVFNEMSG</sequence>
<keyword evidence="2" id="KW-1133">Transmembrane helix</keyword>
<dbReference type="Proteomes" id="UP001501759">
    <property type="component" value="Unassembled WGS sequence"/>
</dbReference>
<evidence type="ECO:0000256" key="2">
    <source>
        <dbReference type="SAM" id="Phobius"/>
    </source>
</evidence>
<keyword evidence="2" id="KW-0472">Membrane</keyword>
<gene>
    <name evidence="3" type="ORF">GCM10023335_27450</name>
</gene>
<accession>A0ABP9ISJ1</accession>
<keyword evidence="2" id="KW-0812">Transmembrane</keyword>
<keyword evidence="4" id="KW-1185">Reference proteome</keyword>
<feature type="transmembrane region" description="Helical" evidence="2">
    <location>
        <begin position="158"/>
        <end position="178"/>
    </location>
</feature>
<dbReference type="RefSeq" id="WP_345646959.1">
    <property type="nucleotide sequence ID" value="NZ_BAABKB010000005.1"/>
</dbReference>
<name>A0ABP9ISJ1_9ACTN</name>
<evidence type="ECO:0000256" key="1">
    <source>
        <dbReference type="SAM" id="MobiDB-lite"/>
    </source>
</evidence>
<feature type="region of interest" description="Disordered" evidence="1">
    <location>
        <begin position="1"/>
        <end position="95"/>
    </location>
</feature>
<proteinExistence type="predicted"/>
<organism evidence="3 4">
    <name type="scientific">Streptomyces siamensis</name>
    <dbReference type="NCBI Taxonomy" id="1274986"/>
    <lineage>
        <taxon>Bacteria</taxon>
        <taxon>Bacillati</taxon>
        <taxon>Actinomycetota</taxon>
        <taxon>Actinomycetes</taxon>
        <taxon>Kitasatosporales</taxon>
        <taxon>Streptomycetaceae</taxon>
        <taxon>Streptomyces</taxon>
    </lineage>
</organism>
<feature type="compositionally biased region" description="Low complexity" evidence="1">
    <location>
        <begin position="49"/>
        <end position="69"/>
    </location>
</feature>
<feature type="compositionally biased region" description="Low complexity" evidence="1">
    <location>
        <begin position="10"/>
        <end position="29"/>
    </location>
</feature>
<evidence type="ECO:0000313" key="3">
    <source>
        <dbReference type="EMBL" id="GAA5008623.1"/>
    </source>
</evidence>
<comment type="caution">
    <text evidence="3">The sequence shown here is derived from an EMBL/GenBank/DDBJ whole genome shotgun (WGS) entry which is preliminary data.</text>
</comment>